<dbReference type="InterPro" id="IPR019888">
    <property type="entry name" value="Tscrpt_reg_AsnC-like"/>
</dbReference>
<dbReference type="InterPro" id="IPR011008">
    <property type="entry name" value="Dimeric_a/b-barrel"/>
</dbReference>
<evidence type="ECO:0000313" key="6">
    <source>
        <dbReference type="Proteomes" id="UP000007564"/>
    </source>
</evidence>
<dbReference type="Pfam" id="PF01037">
    <property type="entry name" value="AsnC_trans_reg"/>
    <property type="match status" value="1"/>
</dbReference>
<dbReference type="GO" id="GO:0043565">
    <property type="term" value="F:sequence-specific DNA binding"/>
    <property type="evidence" value="ECO:0007669"/>
    <property type="project" value="InterPro"/>
</dbReference>
<dbReference type="InterPro" id="IPR036390">
    <property type="entry name" value="WH_DNA-bd_sf"/>
</dbReference>
<dbReference type="SMART" id="SM00344">
    <property type="entry name" value="HTH_ASNC"/>
    <property type="match status" value="1"/>
</dbReference>
<dbReference type="PROSITE" id="PS00519">
    <property type="entry name" value="HTH_ASNC_1"/>
    <property type="match status" value="1"/>
</dbReference>
<accession>A0A0C6P983</accession>
<protein>
    <submittedName>
        <fullName evidence="5">Glutamate uptake regulatory protein</fullName>
    </submittedName>
</protein>
<gene>
    <name evidence="5" type="primary">grp</name>
    <name evidence="5" type="ORF">BN112_4232</name>
</gene>
<dbReference type="Pfam" id="PF13412">
    <property type="entry name" value="HTH_24"/>
    <property type="match status" value="1"/>
</dbReference>
<dbReference type="InterPro" id="IPR019887">
    <property type="entry name" value="Tscrpt_reg_AsnC/Lrp_C"/>
</dbReference>
<dbReference type="GO" id="GO:0006355">
    <property type="term" value="P:regulation of DNA-templated transcription"/>
    <property type="evidence" value="ECO:0007669"/>
    <property type="project" value="UniProtKB-ARBA"/>
</dbReference>
<dbReference type="PROSITE" id="PS50956">
    <property type="entry name" value="HTH_ASNC_2"/>
    <property type="match status" value="1"/>
</dbReference>
<dbReference type="CDD" id="cd00090">
    <property type="entry name" value="HTH_ARSR"/>
    <property type="match status" value="1"/>
</dbReference>
<dbReference type="HOGENOM" id="CLU_091233_0_2_4"/>
<proteinExistence type="predicted"/>
<dbReference type="PANTHER" id="PTHR30154:SF17">
    <property type="entry name" value="DNA-BINDING TRANSCRIPTIONAL ACTIVATOR DECR"/>
    <property type="match status" value="1"/>
</dbReference>
<dbReference type="EMBL" id="HE965806">
    <property type="protein sequence ID" value="CCJ56146.1"/>
    <property type="molecule type" value="Genomic_DNA"/>
</dbReference>
<sequence length="156" mass="17482">MGVPVDQTDIKILRLLQKDATCSVAEIAEQVNLSVTPCWRRIQKLKDDGVIARNAVLLDPKALGLNLTVFVSIKTNQHNAKWTDNLINAVMSLPNVVEFYRMAGDIDYLLKVVVEDMAAYDRFYRRLIEAVDLLDVSASFSMEVIKSTTELPLDAV</sequence>
<dbReference type="GeneID" id="69602931"/>
<keyword evidence="3" id="KW-0804">Transcription</keyword>
<feature type="domain" description="HTH asnC-type" evidence="4">
    <location>
        <begin position="5"/>
        <end position="66"/>
    </location>
</feature>
<dbReference type="Gene3D" id="3.30.70.920">
    <property type="match status" value="1"/>
</dbReference>
<dbReference type="InterPro" id="IPR019885">
    <property type="entry name" value="Tscrpt_reg_HTH_AsnC-type_CS"/>
</dbReference>
<dbReference type="Gene3D" id="1.10.10.10">
    <property type="entry name" value="Winged helix-like DNA-binding domain superfamily/Winged helix DNA-binding domain"/>
    <property type="match status" value="1"/>
</dbReference>
<evidence type="ECO:0000256" key="1">
    <source>
        <dbReference type="ARBA" id="ARBA00023015"/>
    </source>
</evidence>
<dbReference type="InterPro" id="IPR000485">
    <property type="entry name" value="AsnC-type_HTH_dom"/>
</dbReference>
<evidence type="ECO:0000259" key="4">
    <source>
        <dbReference type="PROSITE" id="PS50956"/>
    </source>
</evidence>
<dbReference type="Proteomes" id="UP000007564">
    <property type="component" value="Chromosome"/>
</dbReference>
<reference evidence="5 6" key="1">
    <citation type="journal article" date="2012" name="BMC Genomics">
        <title>Comparative genomics of the classical Bordetella subspecies: the evolution and exchange of virulence-associated diversity amongst closely related pathogens.</title>
        <authorList>
            <person name="Park J."/>
            <person name="Zhang Y."/>
            <person name="Buboltz A.M."/>
            <person name="Zhang X."/>
            <person name="Schuster S.C."/>
            <person name="Ahuja U."/>
            <person name="Liu M."/>
            <person name="Miller J.F."/>
            <person name="Sebaihia M."/>
            <person name="Bentley S.D."/>
            <person name="Parkhill J."/>
            <person name="Harvill E.T."/>
        </authorList>
    </citation>
    <scope>NUCLEOTIDE SEQUENCE [LARGE SCALE GENOMIC DNA]</scope>
    <source>
        <strain evidence="5 6">253</strain>
    </source>
</reference>
<dbReference type="SUPFAM" id="SSF46785">
    <property type="entry name" value="Winged helix' DNA-binding domain"/>
    <property type="match status" value="1"/>
</dbReference>
<dbReference type="PANTHER" id="PTHR30154">
    <property type="entry name" value="LEUCINE-RESPONSIVE REGULATORY PROTEIN"/>
    <property type="match status" value="1"/>
</dbReference>
<dbReference type="AlphaFoldDB" id="A0A0C6P983"/>
<keyword evidence="2" id="KW-0238">DNA-binding</keyword>
<dbReference type="InterPro" id="IPR036388">
    <property type="entry name" value="WH-like_DNA-bd_sf"/>
</dbReference>
<evidence type="ECO:0000256" key="2">
    <source>
        <dbReference type="ARBA" id="ARBA00023125"/>
    </source>
</evidence>
<dbReference type="GO" id="GO:0043200">
    <property type="term" value="P:response to amino acid"/>
    <property type="evidence" value="ECO:0007669"/>
    <property type="project" value="TreeGrafter"/>
</dbReference>
<dbReference type="GO" id="GO:0005829">
    <property type="term" value="C:cytosol"/>
    <property type="evidence" value="ECO:0007669"/>
    <property type="project" value="TreeGrafter"/>
</dbReference>
<dbReference type="KEGG" id="bbh:BN112_4232"/>
<name>A0A0C6P983_BORBO</name>
<keyword evidence="1" id="KW-0805">Transcription regulation</keyword>
<dbReference type="RefSeq" id="WP_003814558.1">
    <property type="nucleotide sequence ID" value="NC_019382.1"/>
</dbReference>
<dbReference type="PRINTS" id="PR00033">
    <property type="entry name" value="HTHASNC"/>
</dbReference>
<dbReference type="OrthoDB" id="8526125at2"/>
<dbReference type="SUPFAM" id="SSF54909">
    <property type="entry name" value="Dimeric alpha+beta barrel"/>
    <property type="match status" value="1"/>
</dbReference>
<evidence type="ECO:0000256" key="3">
    <source>
        <dbReference type="ARBA" id="ARBA00023163"/>
    </source>
</evidence>
<organism evidence="5 6">
    <name type="scientific">Bordetella bronchiseptica 253</name>
    <dbReference type="NCBI Taxonomy" id="568707"/>
    <lineage>
        <taxon>Bacteria</taxon>
        <taxon>Pseudomonadati</taxon>
        <taxon>Pseudomonadota</taxon>
        <taxon>Betaproteobacteria</taxon>
        <taxon>Burkholderiales</taxon>
        <taxon>Alcaligenaceae</taxon>
        <taxon>Bordetella</taxon>
    </lineage>
</organism>
<dbReference type="InterPro" id="IPR011991">
    <property type="entry name" value="ArsR-like_HTH"/>
</dbReference>
<evidence type="ECO:0000313" key="5">
    <source>
        <dbReference type="EMBL" id="CCJ56146.1"/>
    </source>
</evidence>